<evidence type="ECO:0000256" key="2">
    <source>
        <dbReference type="SAM" id="SignalP"/>
    </source>
</evidence>
<organism evidence="3 4">
    <name type="scientific">Candidatus Blackburnbacteria bacterium RIFCSPHIGHO2_01_FULL_43_15b</name>
    <dbReference type="NCBI Taxonomy" id="1797513"/>
    <lineage>
        <taxon>Bacteria</taxon>
        <taxon>Candidatus Blackburniibacteriota</taxon>
    </lineage>
</organism>
<evidence type="ECO:0000313" key="3">
    <source>
        <dbReference type="EMBL" id="OGY08117.1"/>
    </source>
</evidence>
<gene>
    <name evidence="3" type="ORF">A2782_03835</name>
</gene>
<protein>
    <recommendedName>
        <fullName evidence="5">Type IV secretion system protein</fullName>
    </recommendedName>
</protein>
<feature type="transmembrane region" description="Helical" evidence="1">
    <location>
        <begin position="356"/>
        <end position="377"/>
    </location>
</feature>
<evidence type="ECO:0000256" key="1">
    <source>
        <dbReference type="SAM" id="Phobius"/>
    </source>
</evidence>
<keyword evidence="2" id="KW-0732">Signal</keyword>
<dbReference type="AlphaFoldDB" id="A0A1G1UY93"/>
<keyword evidence="1" id="KW-0472">Membrane</keyword>
<feature type="signal peptide" evidence="2">
    <location>
        <begin position="1"/>
        <end position="37"/>
    </location>
</feature>
<comment type="caution">
    <text evidence="3">The sequence shown here is derived from an EMBL/GenBank/DDBJ whole genome shotgun (WGS) entry which is preliminary data.</text>
</comment>
<dbReference type="Proteomes" id="UP000177967">
    <property type="component" value="Unassembled WGS sequence"/>
</dbReference>
<proteinExistence type="predicted"/>
<name>A0A1G1UY93_9BACT</name>
<evidence type="ECO:0008006" key="5">
    <source>
        <dbReference type="Google" id="ProtNLM"/>
    </source>
</evidence>
<evidence type="ECO:0000313" key="4">
    <source>
        <dbReference type="Proteomes" id="UP000177967"/>
    </source>
</evidence>
<keyword evidence="1" id="KW-1133">Transmembrane helix</keyword>
<feature type="transmembrane region" description="Helical" evidence="1">
    <location>
        <begin position="323"/>
        <end position="344"/>
    </location>
</feature>
<feature type="chain" id="PRO_5009580946" description="Type IV secretion system protein" evidence="2">
    <location>
        <begin position="38"/>
        <end position="473"/>
    </location>
</feature>
<accession>A0A1G1UY93</accession>
<feature type="transmembrane region" description="Helical" evidence="1">
    <location>
        <begin position="153"/>
        <end position="171"/>
    </location>
</feature>
<keyword evidence="1" id="KW-0812">Transmembrane</keyword>
<feature type="transmembrane region" description="Helical" evidence="1">
    <location>
        <begin position="264"/>
        <end position="285"/>
    </location>
</feature>
<reference evidence="3 4" key="1">
    <citation type="journal article" date="2016" name="Nat. Commun.">
        <title>Thousands of microbial genomes shed light on interconnected biogeochemical processes in an aquifer system.</title>
        <authorList>
            <person name="Anantharaman K."/>
            <person name="Brown C.T."/>
            <person name="Hug L.A."/>
            <person name="Sharon I."/>
            <person name="Castelle C.J."/>
            <person name="Probst A.J."/>
            <person name="Thomas B.C."/>
            <person name="Singh A."/>
            <person name="Wilkins M.J."/>
            <person name="Karaoz U."/>
            <person name="Brodie E.L."/>
            <person name="Williams K.H."/>
            <person name="Hubbard S.S."/>
            <person name="Banfield J.F."/>
        </authorList>
    </citation>
    <scope>NUCLEOTIDE SEQUENCE [LARGE SCALE GENOMIC DNA]</scope>
</reference>
<feature type="transmembrane region" description="Helical" evidence="1">
    <location>
        <begin position="389"/>
        <end position="411"/>
    </location>
</feature>
<feature type="transmembrane region" description="Helical" evidence="1">
    <location>
        <begin position="183"/>
        <end position="204"/>
    </location>
</feature>
<dbReference type="STRING" id="1797513.A2782_03835"/>
<sequence length="473" mass="50455">MKLFKPARNLIRIVAHHPKFFAFILFCALVAAPAAYAQYSLDSHQEALGAGGQNLQKFSEQNFAGFINSANIALSGCVKENNNCPNELKTGAIPITTTMVASLYANPPASGVTYFADILHHINPVQQAYAQTTGTGFGAFSPILPVWKAFRNFAYAFFAIVFIFIGLAIMFRMKLDPRTTLTIQSAIPRIVIALLLVTFSYAIAGLMVDLLYVMIAIVALIFGSIPEYISAQDLQTEFINGGFWQLTGRLFSTVFGARDGGTGVGVAGLVAGGLVAAGSLLFLGITALTALGIVGLGVAVVVLVLSIIVLYLLFKLFFELLKAYIFIILGVVFGPLQIAMGVIPGLPGAGDWFKNLFINILIFPAVAFVLILGQILIRHAGQNLWMPPMLGGTLVSGAIPFLIGLGMLMIAHQVPQAIRNVFARRPMQFAPGEATNLIRTPIASGAEGQARASTSFTGRAIWGTIAGATKPGR</sequence>
<dbReference type="EMBL" id="MHBW01000031">
    <property type="protein sequence ID" value="OGY08117.1"/>
    <property type="molecule type" value="Genomic_DNA"/>
</dbReference>
<feature type="transmembrane region" description="Helical" evidence="1">
    <location>
        <begin position="291"/>
        <end position="314"/>
    </location>
</feature>